<comment type="subcellular location">
    <subcellularLocation>
        <location evidence="1">Cell membrane</location>
        <topology evidence="1">Multi-pass membrane protein</topology>
    </subcellularLocation>
</comment>
<dbReference type="Pfam" id="PF06271">
    <property type="entry name" value="RDD"/>
    <property type="match status" value="1"/>
</dbReference>
<evidence type="ECO:0000256" key="7">
    <source>
        <dbReference type="SAM" id="Phobius"/>
    </source>
</evidence>
<dbReference type="PANTHER" id="PTHR36115">
    <property type="entry name" value="PROLINE-RICH ANTIGEN HOMOLOG-RELATED"/>
    <property type="match status" value="1"/>
</dbReference>
<evidence type="ECO:0000256" key="2">
    <source>
        <dbReference type="ARBA" id="ARBA00022475"/>
    </source>
</evidence>
<feature type="transmembrane region" description="Helical" evidence="7">
    <location>
        <begin position="58"/>
        <end position="81"/>
    </location>
</feature>
<evidence type="ECO:0000259" key="8">
    <source>
        <dbReference type="Pfam" id="PF06271"/>
    </source>
</evidence>
<keyword evidence="4 7" id="KW-1133">Transmembrane helix</keyword>
<dbReference type="PANTHER" id="PTHR36115:SF6">
    <property type="entry name" value="PROLINE-RICH ANTIGEN HOMOLOG"/>
    <property type="match status" value="1"/>
</dbReference>
<comment type="caution">
    <text evidence="9">The sequence shown here is derived from an EMBL/GenBank/DDBJ whole genome shotgun (WGS) entry which is preliminary data.</text>
</comment>
<evidence type="ECO:0000313" key="10">
    <source>
        <dbReference type="Proteomes" id="UP000465360"/>
    </source>
</evidence>
<evidence type="ECO:0000256" key="4">
    <source>
        <dbReference type="ARBA" id="ARBA00022989"/>
    </source>
</evidence>
<evidence type="ECO:0000256" key="3">
    <source>
        <dbReference type="ARBA" id="ARBA00022692"/>
    </source>
</evidence>
<proteinExistence type="predicted"/>
<keyword evidence="10" id="KW-1185">Reference proteome</keyword>
<evidence type="ECO:0000256" key="5">
    <source>
        <dbReference type="ARBA" id="ARBA00023136"/>
    </source>
</evidence>
<dbReference type="AlphaFoldDB" id="A0A7I9YZC5"/>
<feature type="region of interest" description="Disordered" evidence="6">
    <location>
        <begin position="315"/>
        <end position="340"/>
    </location>
</feature>
<keyword evidence="2" id="KW-1003">Cell membrane</keyword>
<dbReference type="Proteomes" id="UP000465360">
    <property type="component" value="Unassembled WGS sequence"/>
</dbReference>
<dbReference type="RefSeq" id="WP_163719799.1">
    <property type="nucleotide sequence ID" value="NZ_BLKZ01000002.1"/>
</dbReference>
<feature type="transmembrane region" description="Helical" evidence="7">
    <location>
        <begin position="165"/>
        <end position="186"/>
    </location>
</feature>
<feature type="transmembrane region" description="Helical" evidence="7">
    <location>
        <begin position="29"/>
        <end position="52"/>
    </location>
</feature>
<gene>
    <name evidence="9" type="ORF">MBOU_61160</name>
</gene>
<dbReference type="EMBL" id="BLKZ01000002">
    <property type="protein sequence ID" value="GFG94074.1"/>
    <property type="molecule type" value="Genomic_DNA"/>
</dbReference>
<protein>
    <submittedName>
        <fullName evidence="9">Membrane protein</fullName>
    </submittedName>
</protein>
<keyword evidence="5 7" id="KW-0472">Membrane</keyword>
<dbReference type="InterPro" id="IPR051791">
    <property type="entry name" value="Pra-immunoreactive"/>
</dbReference>
<name>A0A7I9YZC5_MYCBU</name>
<evidence type="ECO:0000256" key="1">
    <source>
        <dbReference type="ARBA" id="ARBA00004651"/>
    </source>
</evidence>
<dbReference type="GO" id="GO:0005886">
    <property type="term" value="C:plasma membrane"/>
    <property type="evidence" value="ECO:0007669"/>
    <property type="project" value="UniProtKB-SubCell"/>
</dbReference>
<evidence type="ECO:0000256" key="6">
    <source>
        <dbReference type="SAM" id="MobiDB-lite"/>
    </source>
</evidence>
<accession>A0A7I9YZC5</accession>
<dbReference type="InterPro" id="IPR010432">
    <property type="entry name" value="RDD"/>
</dbReference>
<keyword evidence="3 7" id="KW-0812">Transmembrane</keyword>
<reference evidence="9 10" key="1">
    <citation type="journal article" date="2019" name="Emerg. Microbes Infect.">
        <title>Comprehensive subspecies identification of 175 nontuberculous mycobacteria species based on 7547 genomic profiles.</title>
        <authorList>
            <person name="Matsumoto Y."/>
            <person name="Kinjo T."/>
            <person name="Motooka D."/>
            <person name="Nabeya D."/>
            <person name="Jung N."/>
            <person name="Uechi K."/>
            <person name="Horii T."/>
            <person name="Iida T."/>
            <person name="Fujita J."/>
            <person name="Nakamura S."/>
        </authorList>
    </citation>
    <scope>NUCLEOTIDE SEQUENCE [LARGE SCALE GENOMIC DNA]</scope>
    <source>
        <strain evidence="9 10">JCM 30725</strain>
    </source>
</reference>
<evidence type="ECO:0000313" key="9">
    <source>
        <dbReference type="EMBL" id="GFG94074.1"/>
    </source>
</evidence>
<organism evidence="9 10">
    <name type="scientific">Mycobacterium bourgelatii</name>
    <dbReference type="NCBI Taxonomy" id="1273442"/>
    <lineage>
        <taxon>Bacteria</taxon>
        <taxon>Bacillati</taxon>
        <taxon>Actinomycetota</taxon>
        <taxon>Actinomycetes</taxon>
        <taxon>Mycobacteriales</taxon>
        <taxon>Mycobacteriaceae</taxon>
        <taxon>Mycobacterium</taxon>
    </lineage>
</organism>
<feature type="compositionally biased region" description="Pro residues" evidence="6">
    <location>
        <begin position="319"/>
        <end position="340"/>
    </location>
</feature>
<feature type="domain" description="RDD" evidence="8">
    <location>
        <begin position="23"/>
        <end position="146"/>
    </location>
</feature>
<sequence>MTLVVEDIETTETIQVLPEKVLAPWRLRAGALAIDVLPGLAVIVTMFLVSLTVPTDSVWVWVSVGVWVLAILLVLVNRLLLPSITGWSLGRALTGIAVTETDGTRPGPWWLLLRDLAHLLDTLPVFVGWLWPLWDTSRRTFADMLTHTEVRCVERDERLPKIRRWIAIMLLVAAGVSLSGVGISYVTVYSQQRATDHARSVIGIEGPRLVSRMLTYDPSTLREDFDRALSLTTNAYRPKLAAEQEKVAKGHPVVNEYWVTASAIQSATPDRATMLLFMQGRRGTGQEVRYITATVRANFIRDHDDQWLVDDLTVLAKPKAPPPPPAEAPPTEAPPPGEGR</sequence>